<name>A0A371BH52_9SPHN</name>
<evidence type="ECO:0000256" key="7">
    <source>
        <dbReference type="RuleBase" id="RU000416"/>
    </source>
</evidence>
<comment type="similarity">
    <text evidence="6 7">Belongs to the class I-like SAM-binding methyltransferase superfamily. C5-methyltransferase family.</text>
</comment>
<evidence type="ECO:0000256" key="6">
    <source>
        <dbReference type="PROSITE-ProRule" id="PRU01016"/>
    </source>
</evidence>
<evidence type="ECO:0000313" key="10">
    <source>
        <dbReference type="Proteomes" id="UP000263833"/>
    </source>
</evidence>
<dbReference type="GO" id="GO:0032259">
    <property type="term" value="P:methylation"/>
    <property type="evidence" value="ECO:0007669"/>
    <property type="project" value="UniProtKB-KW"/>
</dbReference>
<evidence type="ECO:0000256" key="2">
    <source>
        <dbReference type="ARBA" id="ARBA00022679"/>
    </source>
</evidence>
<comment type="caution">
    <text evidence="9">The sequence shown here is derived from an EMBL/GenBank/DDBJ whole genome shotgun (WGS) entry which is preliminary data.</text>
</comment>
<dbReference type="PROSITE" id="PS51679">
    <property type="entry name" value="SAM_MT_C5"/>
    <property type="match status" value="1"/>
</dbReference>
<dbReference type="PANTHER" id="PTHR10629">
    <property type="entry name" value="CYTOSINE-SPECIFIC METHYLTRANSFERASE"/>
    <property type="match status" value="1"/>
</dbReference>
<dbReference type="EMBL" id="QRGP01000001">
    <property type="protein sequence ID" value="RDV06932.1"/>
    <property type="molecule type" value="Genomic_DNA"/>
</dbReference>
<dbReference type="SUPFAM" id="SSF53335">
    <property type="entry name" value="S-adenosyl-L-methionine-dependent methyltransferases"/>
    <property type="match status" value="1"/>
</dbReference>
<dbReference type="Proteomes" id="UP000263833">
    <property type="component" value="Unassembled WGS sequence"/>
</dbReference>
<evidence type="ECO:0000256" key="1">
    <source>
        <dbReference type="ARBA" id="ARBA00022603"/>
    </source>
</evidence>
<dbReference type="EC" id="2.1.1.37" evidence="8"/>
<dbReference type="InterPro" id="IPR031303">
    <property type="entry name" value="C5_meth_CS"/>
</dbReference>
<reference evidence="10" key="1">
    <citation type="submission" date="2018-08" db="EMBL/GenBank/DDBJ databases">
        <authorList>
            <person name="Kim S.-J."/>
            <person name="Jung G.-Y."/>
        </authorList>
    </citation>
    <scope>NUCLEOTIDE SEQUENCE [LARGE SCALE GENOMIC DNA]</scope>
    <source>
        <strain evidence="10">GY_G</strain>
    </source>
</reference>
<dbReference type="Gene3D" id="3.40.50.150">
    <property type="entry name" value="Vaccinia Virus protein VP39"/>
    <property type="match status" value="1"/>
</dbReference>
<dbReference type="GO" id="GO:0009307">
    <property type="term" value="P:DNA restriction-modification system"/>
    <property type="evidence" value="ECO:0007669"/>
    <property type="project" value="UniProtKB-KW"/>
</dbReference>
<evidence type="ECO:0000256" key="3">
    <source>
        <dbReference type="ARBA" id="ARBA00022691"/>
    </source>
</evidence>
<evidence type="ECO:0000313" key="9">
    <source>
        <dbReference type="EMBL" id="RDV06932.1"/>
    </source>
</evidence>
<dbReference type="Gene3D" id="3.90.120.10">
    <property type="entry name" value="DNA Methylase, subunit A, domain 2"/>
    <property type="match status" value="1"/>
</dbReference>
<comment type="catalytic activity">
    <reaction evidence="5 8">
        <text>a 2'-deoxycytidine in DNA + S-adenosyl-L-methionine = a 5-methyl-2'-deoxycytidine in DNA + S-adenosyl-L-homocysteine + H(+)</text>
        <dbReference type="Rhea" id="RHEA:13681"/>
        <dbReference type="Rhea" id="RHEA-COMP:11369"/>
        <dbReference type="Rhea" id="RHEA-COMP:11370"/>
        <dbReference type="ChEBI" id="CHEBI:15378"/>
        <dbReference type="ChEBI" id="CHEBI:57856"/>
        <dbReference type="ChEBI" id="CHEBI:59789"/>
        <dbReference type="ChEBI" id="CHEBI:85452"/>
        <dbReference type="ChEBI" id="CHEBI:85454"/>
        <dbReference type="EC" id="2.1.1.37"/>
    </reaction>
</comment>
<dbReference type="GO" id="GO:0003677">
    <property type="term" value="F:DNA binding"/>
    <property type="evidence" value="ECO:0007669"/>
    <property type="project" value="TreeGrafter"/>
</dbReference>
<dbReference type="AlphaFoldDB" id="A0A371BH52"/>
<keyword evidence="3 6" id="KW-0949">S-adenosyl-L-methionine</keyword>
<proteinExistence type="inferred from homology"/>
<feature type="active site" evidence="6">
    <location>
        <position position="71"/>
    </location>
</feature>
<gene>
    <name evidence="9" type="primary">dcm</name>
    <name evidence="9" type="ORF">DXH95_05935</name>
</gene>
<keyword evidence="1 6" id="KW-0489">Methyltransferase</keyword>
<keyword evidence="4" id="KW-0680">Restriction system</keyword>
<dbReference type="InterPro" id="IPR001525">
    <property type="entry name" value="C5_MeTfrase"/>
</dbReference>
<dbReference type="InterPro" id="IPR029063">
    <property type="entry name" value="SAM-dependent_MTases_sf"/>
</dbReference>
<evidence type="ECO:0000256" key="4">
    <source>
        <dbReference type="ARBA" id="ARBA00022747"/>
    </source>
</evidence>
<evidence type="ECO:0000256" key="5">
    <source>
        <dbReference type="ARBA" id="ARBA00047422"/>
    </source>
</evidence>
<dbReference type="OrthoDB" id="9813719at2"/>
<dbReference type="PANTHER" id="PTHR10629:SF52">
    <property type="entry name" value="DNA (CYTOSINE-5)-METHYLTRANSFERASE 1"/>
    <property type="match status" value="1"/>
</dbReference>
<protein>
    <recommendedName>
        <fullName evidence="8">Cytosine-specific methyltransferase</fullName>
        <ecNumber evidence="8">2.1.1.37</ecNumber>
    </recommendedName>
</protein>
<dbReference type="GO" id="GO:0003886">
    <property type="term" value="F:DNA (cytosine-5-)-methyltransferase activity"/>
    <property type="evidence" value="ECO:0007669"/>
    <property type="project" value="UniProtKB-EC"/>
</dbReference>
<dbReference type="GO" id="GO:0044027">
    <property type="term" value="P:negative regulation of gene expression via chromosomal CpG island methylation"/>
    <property type="evidence" value="ECO:0007669"/>
    <property type="project" value="TreeGrafter"/>
</dbReference>
<dbReference type="PROSITE" id="PS00095">
    <property type="entry name" value="C5_MTASE_2"/>
    <property type="match status" value="1"/>
</dbReference>
<accession>A0A371BH52</accession>
<organism evidence="9 10">
    <name type="scientific">Sphingorhabdus pulchriflava</name>
    <dbReference type="NCBI Taxonomy" id="2292257"/>
    <lineage>
        <taxon>Bacteria</taxon>
        <taxon>Pseudomonadati</taxon>
        <taxon>Pseudomonadota</taxon>
        <taxon>Alphaproteobacteria</taxon>
        <taxon>Sphingomonadales</taxon>
        <taxon>Sphingomonadaceae</taxon>
        <taxon>Sphingorhabdus</taxon>
    </lineage>
</organism>
<dbReference type="InterPro" id="IPR050390">
    <property type="entry name" value="C5-Methyltransferase"/>
</dbReference>
<dbReference type="NCBIfam" id="TIGR00675">
    <property type="entry name" value="dcm"/>
    <property type="match status" value="1"/>
</dbReference>
<evidence type="ECO:0000256" key="8">
    <source>
        <dbReference type="RuleBase" id="RU000417"/>
    </source>
</evidence>
<dbReference type="PRINTS" id="PR00105">
    <property type="entry name" value="C5METTRFRASE"/>
</dbReference>
<dbReference type="PROSITE" id="PS00094">
    <property type="entry name" value="C5_MTASE_1"/>
    <property type="match status" value="1"/>
</dbReference>
<keyword evidence="10" id="KW-1185">Reference proteome</keyword>
<dbReference type="Pfam" id="PF00145">
    <property type="entry name" value="DNA_methylase"/>
    <property type="match status" value="1"/>
</dbReference>
<dbReference type="InterPro" id="IPR018117">
    <property type="entry name" value="C5_DNA_meth_AS"/>
</dbReference>
<sequence>MPTAVSLFTGCGGSDSGLIDAGFDVLMANDITSYAKDLYNANLPETDYVLGDVAGVKAFPKADLLVGCYPCQGFSMGGVRDPNRKINYLYREFDRALRQVRPKAFIVENVAGMTRSGHLHLLRNQLIRFRSAGYRVEHKLLSAIDYGVPQERTRLFFVGIRSDLGQRYQFPEPTHSINLVDGTISCPTIRDAIGDLPLWPEGEYDTQPFHWYYLSRNRWRGWNEQARTVVANSRHVGLHPVSPPLERVHTDEWRFKYDGPARRLSYRETARLQGFKRDLQFPDTAGLKFKYQVVGNAVPPPLFRAVASALPNIW</sequence>
<keyword evidence="2 6" id="KW-0808">Transferase</keyword>